<dbReference type="Proteomes" id="UP001190700">
    <property type="component" value="Unassembled WGS sequence"/>
</dbReference>
<accession>A0AAE0FXH3</accession>
<comment type="caution">
    <text evidence="1">The sequence shown here is derived from an EMBL/GenBank/DDBJ whole genome shotgun (WGS) entry which is preliminary data.</text>
</comment>
<protein>
    <submittedName>
        <fullName evidence="1">Uncharacterized protein</fullName>
    </submittedName>
</protein>
<proteinExistence type="predicted"/>
<dbReference type="AlphaFoldDB" id="A0AAE0FXH3"/>
<gene>
    <name evidence="1" type="ORF">CYMTET_23749</name>
</gene>
<reference evidence="1 2" key="1">
    <citation type="journal article" date="2015" name="Genome Biol. Evol.">
        <title>Comparative Genomics of a Bacterivorous Green Alga Reveals Evolutionary Causalities and Consequences of Phago-Mixotrophic Mode of Nutrition.</title>
        <authorList>
            <person name="Burns J.A."/>
            <person name="Paasch A."/>
            <person name="Narechania A."/>
            <person name="Kim E."/>
        </authorList>
    </citation>
    <scope>NUCLEOTIDE SEQUENCE [LARGE SCALE GENOMIC DNA]</scope>
    <source>
        <strain evidence="1 2">PLY_AMNH</strain>
    </source>
</reference>
<keyword evidence="2" id="KW-1185">Reference proteome</keyword>
<evidence type="ECO:0000313" key="1">
    <source>
        <dbReference type="EMBL" id="KAK3267715.1"/>
    </source>
</evidence>
<name>A0AAE0FXH3_9CHLO</name>
<evidence type="ECO:0000313" key="2">
    <source>
        <dbReference type="Proteomes" id="UP001190700"/>
    </source>
</evidence>
<dbReference type="EMBL" id="LGRX02012245">
    <property type="protein sequence ID" value="KAK3267715.1"/>
    <property type="molecule type" value="Genomic_DNA"/>
</dbReference>
<organism evidence="1 2">
    <name type="scientific">Cymbomonas tetramitiformis</name>
    <dbReference type="NCBI Taxonomy" id="36881"/>
    <lineage>
        <taxon>Eukaryota</taxon>
        <taxon>Viridiplantae</taxon>
        <taxon>Chlorophyta</taxon>
        <taxon>Pyramimonadophyceae</taxon>
        <taxon>Pyramimonadales</taxon>
        <taxon>Pyramimonadaceae</taxon>
        <taxon>Cymbomonas</taxon>
    </lineage>
</organism>
<sequence>MVKDVDDNGEEIQVQAHIKCSTAIIYFNIMLQLALGKYGERGTEKSKSFLTCVDRNSTSDSAKWLRGMRKKINQVCFERSIAMGENLDGSPTPIYLCHVRLAVRQYAKVSGMLNGELNDMLGDKLGGMLRGELSGELSGEVGGVRLLKLAKYLIQEHKQMVKDVDDNGEEIQVQAHIKCSTAIIYFNIMLQLALGKYGERGTEKSKSFLTCVDRNSTSDSAKWLRGMRKKINQVCFERSIAMGENLDGSPTPIYLCHVRLAVRQYAKVSGELISEVGGLSIYYPALS</sequence>